<sequence>MGTEVGPTGDLIHFEYDESDLPDQPNCLPSVLAVVHPCVWCWRQSTRYCQLIMMWGSQLTIRAVASI</sequence>
<dbReference type="EMBL" id="JYDI01000127">
    <property type="protein sequence ID" value="KRY51358.1"/>
    <property type="molecule type" value="Genomic_DNA"/>
</dbReference>
<dbReference type="AlphaFoldDB" id="A0A0V1CQH4"/>
<accession>A0A0V1CQH4</accession>
<dbReference type="Proteomes" id="UP000054653">
    <property type="component" value="Unassembled WGS sequence"/>
</dbReference>
<proteinExistence type="predicted"/>
<gene>
    <name evidence="1" type="ORF">T03_3585</name>
</gene>
<name>A0A0V1CQH4_TRIBR</name>
<evidence type="ECO:0000313" key="1">
    <source>
        <dbReference type="EMBL" id="KRY51358.1"/>
    </source>
</evidence>
<comment type="caution">
    <text evidence="1">The sequence shown here is derived from an EMBL/GenBank/DDBJ whole genome shotgun (WGS) entry which is preliminary data.</text>
</comment>
<organism evidence="1 2">
    <name type="scientific">Trichinella britovi</name>
    <name type="common">Parasitic roundworm</name>
    <dbReference type="NCBI Taxonomy" id="45882"/>
    <lineage>
        <taxon>Eukaryota</taxon>
        <taxon>Metazoa</taxon>
        <taxon>Ecdysozoa</taxon>
        <taxon>Nematoda</taxon>
        <taxon>Enoplea</taxon>
        <taxon>Dorylaimia</taxon>
        <taxon>Trichinellida</taxon>
        <taxon>Trichinellidae</taxon>
        <taxon>Trichinella</taxon>
    </lineage>
</organism>
<evidence type="ECO:0000313" key="2">
    <source>
        <dbReference type="Proteomes" id="UP000054653"/>
    </source>
</evidence>
<keyword evidence="2" id="KW-1185">Reference proteome</keyword>
<reference evidence="1 2" key="1">
    <citation type="submission" date="2015-01" db="EMBL/GenBank/DDBJ databases">
        <title>Evolution of Trichinella species and genotypes.</title>
        <authorList>
            <person name="Korhonen P.K."/>
            <person name="Edoardo P."/>
            <person name="Giuseppe L.R."/>
            <person name="Gasser R.B."/>
        </authorList>
    </citation>
    <scope>NUCLEOTIDE SEQUENCE [LARGE SCALE GENOMIC DNA]</scope>
    <source>
        <strain evidence="1">ISS120</strain>
    </source>
</reference>
<protein>
    <submittedName>
        <fullName evidence="1">Uncharacterized protein</fullName>
    </submittedName>
</protein>